<dbReference type="InterPro" id="IPR008991">
    <property type="entry name" value="Translation_prot_SH3-like_sf"/>
</dbReference>
<keyword evidence="2" id="KW-0251">Elongation factor</keyword>
<keyword evidence="2" id="KW-0648">Protein biosynthesis</keyword>
<name>A0A9Q9CDU5_ENCHE</name>
<keyword evidence="1" id="KW-0396">Initiation factor</keyword>
<accession>A0A9Q9CDU5</accession>
<dbReference type="Gene3D" id="2.30.30.30">
    <property type="match status" value="1"/>
</dbReference>
<keyword evidence="4" id="KW-1185">Reference proteome</keyword>
<evidence type="ECO:0000313" key="3">
    <source>
        <dbReference type="Proteomes" id="UP001059546"/>
    </source>
</evidence>
<dbReference type="OrthoDB" id="2189521at2759"/>
<evidence type="ECO:0000313" key="1">
    <source>
        <dbReference type="EMBL" id="UTX44043.1"/>
    </source>
</evidence>
<dbReference type="AlphaFoldDB" id="A0A9Q9CDU5"/>
<sequence length="149" mass="16360">MDKLRFEETPTSPKDIRSGNYIKVEVNGQMRSAQVIETSSVKNGKHGAAKTTILSKILSTGSNHKGIYTGNDSIIICRPEKVQLKVIDISETSITFSNSDGSFDSIDVAGKMSPEDISKIVQTVEGSKSESFDLSLRVLPDFYKLESIR</sequence>
<dbReference type="EMBL" id="CP119070">
    <property type="protein sequence ID" value="WEL39526.1"/>
    <property type="molecule type" value="Genomic_DNA"/>
</dbReference>
<reference evidence="1" key="1">
    <citation type="submission" date="2021-05" db="EMBL/GenBank/DDBJ databases">
        <title>Encephalitozoon hellem ATCC 50604 Complete Genome.</title>
        <authorList>
            <person name="Mascarenhas dos Santos A.C."/>
            <person name="Julian A.T."/>
            <person name="Pombert J.-F."/>
        </authorList>
    </citation>
    <scope>NUCLEOTIDE SEQUENCE</scope>
    <source>
        <strain evidence="1">ATCC 50604</strain>
    </source>
</reference>
<organism evidence="1 3">
    <name type="scientific">Encephalitozoon hellem</name>
    <name type="common">Microsporidian parasite</name>
    <dbReference type="NCBI Taxonomy" id="27973"/>
    <lineage>
        <taxon>Eukaryota</taxon>
        <taxon>Fungi</taxon>
        <taxon>Fungi incertae sedis</taxon>
        <taxon>Microsporidia</taxon>
        <taxon>Unikaryonidae</taxon>
        <taxon>Encephalitozoon</taxon>
    </lineage>
</organism>
<proteinExistence type="predicted"/>
<dbReference type="GO" id="GO:0003743">
    <property type="term" value="F:translation initiation factor activity"/>
    <property type="evidence" value="ECO:0007669"/>
    <property type="project" value="UniProtKB-KW"/>
</dbReference>
<evidence type="ECO:0000313" key="4">
    <source>
        <dbReference type="Proteomes" id="UP001217963"/>
    </source>
</evidence>
<dbReference type="GO" id="GO:0003746">
    <property type="term" value="F:translation elongation factor activity"/>
    <property type="evidence" value="ECO:0007669"/>
    <property type="project" value="UniProtKB-KW"/>
</dbReference>
<dbReference type="InterPro" id="IPR014722">
    <property type="entry name" value="Rib_uL2_dom2"/>
</dbReference>
<evidence type="ECO:0000313" key="2">
    <source>
        <dbReference type="EMBL" id="WEL39526.1"/>
    </source>
</evidence>
<reference evidence="2 4" key="2">
    <citation type="submission" date="2023-02" db="EMBL/GenBank/DDBJ databases">
        <title>Encephalitozoon hellem ATCC 50451 complete genome.</title>
        <authorList>
            <person name="Mascarenhas dos Santos A.C."/>
            <person name="Julian A.T."/>
            <person name="Pombert J.-F."/>
        </authorList>
    </citation>
    <scope>NUCLEOTIDE SEQUENCE [LARGE SCALE GENOMIC DNA]</scope>
    <source>
        <strain evidence="2 4">ATCC 50451</strain>
    </source>
</reference>
<dbReference type="EMBL" id="CP075155">
    <property type="protein sequence ID" value="UTX44043.1"/>
    <property type="molecule type" value="Genomic_DNA"/>
</dbReference>
<gene>
    <name evidence="1" type="ORF">GPU96_09g18240</name>
    <name evidence="2" type="ORF">PFJ87_09g01550</name>
</gene>
<dbReference type="SUPFAM" id="SSF50104">
    <property type="entry name" value="Translation proteins SH3-like domain"/>
    <property type="match status" value="1"/>
</dbReference>
<dbReference type="Proteomes" id="UP001217963">
    <property type="component" value="Chromosome IX"/>
</dbReference>
<protein>
    <submittedName>
        <fullName evidence="2">Elongation factor P</fullName>
    </submittedName>
    <submittedName>
        <fullName evidence="1">Initiation factor 5A</fullName>
    </submittedName>
</protein>
<dbReference type="Proteomes" id="UP001059546">
    <property type="component" value="Chromosome IX"/>
</dbReference>